<dbReference type="Proteomes" id="UP000275777">
    <property type="component" value="Chromosome"/>
</dbReference>
<accession>A0A447T959</accession>
<sequence>MSLLDDATDIYQQGAGMVGGVADSVGGMIGGALGMLGGACRNRAGPPFAWCWPERTSRPTSSRG</sequence>
<name>A0A447T959_CHRVL</name>
<dbReference type="AlphaFoldDB" id="A0A447T959"/>
<proteinExistence type="predicted"/>
<dbReference type="EMBL" id="LR134182">
    <property type="protein sequence ID" value="VEB41388.1"/>
    <property type="molecule type" value="Genomic_DNA"/>
</dbReference>
<evidence type="ECO:0000313" key="1">
    <source>
        <dbReference type="EMBL" id="VEB41388.1"/>
    </source>
</evidence>
<reference evidence="1 2" key="1">
    <citation type="submission" date="2018-12" db="EMBL/GenBank/DDBJ databases">
        <authorList>
            <consortium name="Pathogen Informatics"/>
        </authorList>
    </citation>
    <scope>NUCLEOTIDE SEQUENCE [LARGE SCALE GENOMIC DNA]</scope>
    <source>
        <strain evidence="1 2">NCTC9695</strain>
    </source>
</reference>
<protein>
    <submittedName>
        <fullName evidence="1">Uncharacterized protein</fullName>
    </submittedName>
</protein>
<gene>
    <name evidence="1" type="ORF">NCTC9695_01815</name>
</gene>
<evidence type="ECO:0000313" key="2">
    <source>
        <dbReference type="Proteomes" id="UP000275777"/>
    </source>
</evidence>
<organism evidence="1 2">
    <name type="scientific">Chromobacterium violaceum</name>
    <dbReference type="NCBI Taxonomy" id="536"/>
    <lineage>
        <taxon>Bacteria</taxon>
        <taxon>Pseudomonadati</taxon>
        <taxon>Pseudomonadota</taxon>
        <taxon>Betaproteobacteria</taxon>
        <taxon>Neisseriales</taxon>
        <taxon>Chromobacteriaceae</taxon>
        <taxon>Chromobacterium</taxon>
    </lineage>
</organism>